<dbReference type="PANTHER" id="PTHR30290">
    <property type="entry name" value="PERIPLASMIC BINDING COMPONENT OF ABC TRANSPORTER"/>
    <property type="match status" value="1"/>
</dbReference>
<reference evidence="6" key="1">
    <citation type="submission" date="2006-06" db="EMBL/GenBank/DDBJ databases">
        <title>Complete sequence of chromosome of Chelativorans sp. BNC1.</title>
        <authorList>
            <consortium name="US DOE Joint Genome Institute"/>
            <person name="Copeland A."/>
            <person name="Lucas S."/>
            <person name="Lapidus A."/>
            <person name="Barry K."/>
            <person name="Detter J.C."/>
            <person name="Glavina del Rio T."/>
            <person name="Hammon N."/>
            <person name="Israni S."/>
            <person name="Dalin E."/>
            <person name="Tice H."/>
            <person name="Pitluck S."/>
            <person name="Chertkov O."/>
            <person name="Brettin T."/>
            <person name="Bruce D."/>
            <person name="Han C."/>
            <person name="Tapia R."/>
            <person name="Gilna P."/>
            <person name="Schmutz J."/>
            <person name="Larimer F."/>
            <person name="Land M."/>
            <person name="Hauser L."/>
            <person name="Kyrpides N."/>
            <person name="Mikhailova N."/>
            <person name="Richardson P."/>
        </authorList>
    </citation>
    <scope>NUCLEOTIDE SEQUENCE</scope>
    <source>
        <strain evidence="6">BNC1</strain>
    </source>
</reference>
<dbReference type="PIRSF" id="PIRSF002741">
    <property type="entry name" value="MppA"/>
    <property type="match status" value="1"/>
</dbReference>
<dbReference type="Gene3D" id="3.40.190.10">
    <property type="entry name" value="Periplasmic binding protein-like II"/>
    <property type="match status" value="1"/>
</dbReference>
<organism evidence="6">
    <name type="scientific">Chelativorans sp. (strain BNC1)</name>
    <dbReference type="NCBI Taxonomy" id="266779"/>
    <lineage>
        <taxon>Bacteria</taxon>
        <taxon>Pseudomonadati</taxon>
        <taxon>Pseudomonadota</taxon>
        <taxon>Alphaproteobacteria</taxon>
        <taxon>Hyphomicrobiales</taxon>
        <taxon>Phyllobacteriaceae</taxon>
        <taxon>Chelativorans</taxon>
    </lineage>
</organism>
<evidence type="ECO:0000256" key="3">
    <source>
        <dbReference type="ARBA" id="ARBA00022448"/>
    </source>
</evidence>
<gene>
    <name evidence="6" type="ordered locus">Meso_0403</name>
</gene>
<evidence type="ECO:0000256" key="2">
    <source>
        <dbReference type="ARBA" id="ARBA00005695"/>
    </source>
</evidence>
<sequence precursor="true">MGNEAMTHQRNALGSGNSLNAGSSRRQFLRGLGIAASVAATGIPFQVQAAEDGRLLRLTGTVGDPDPHRATDIPGSILMFNLYDFLVRPAQGGQILPALAESWSTSEDGRAYTFTLRNDVVFHDGAKLTAADVVFSLNRIKTMKRGFSALFDFVESVESSGDYEVVFRLREPYSPFLSSLTRLAIVNSALIRANLADGQYGDMKDYGQAFLGQADAGSGPYTLAQHNPQQETVLTLYPSYHLKLAEDVPSEVRTLYSIDPATVRTIASRGELELTRVSLPPEILASLARLDGVKLGQDRGTDMMQFKLNMMKAPTDDLEFRRAVSLGFNYEALYSLLDIAGVSSGIPARGPIPQGAMGYSQDVPIMKRDLEGAKAALARSKYAGDGAPPLTVLWASEFAQVQKYALLFQSSMAEVGIKVELSPAPWAQYQKMITTAETTPNVCMLYVGLTTPDIDSLFWPTYHSSAAGTYNSMQWLQNPEIDEALERGREILDPTARTKHYQELAKKISDLYPAIFAYDRINVVAMNKRLKAPALEDLNQSIPVWGGNYQFRMMDISRA</sequence>
<dbReference type="PROSITE" id="PS51318">
    <property type="entry name" value="TAT"/>
    <property type="match status" value="1"/>
</dbReference>
<evidence type="ECO:0000256" key="1">
    <source>
        <dbReference type="ARBA" id="ARBA00004418"/>
    </source>
</evidence>
<dbReference type="PANTHER" id="PTHR30290:SF9">
    <property type="entry name" value="OLIGOPEPTIDE-BINDING PROTEIN APPA"/>
    <property type="match status" value="1"/>
</dbReference>
<evidence type="ECO:0000259" key="5">
    <source>
        <dbReference type="Pfam" id="PF00496"/>
    </source>
</evidence>
<dbReference type="NCBIfam" id="TIGR01409">
    <property type="entry name" value="TAT_signal_seq"/>
    <property type="match status" value="1"/>
</dbReference>
<dbReference type="CDD" id="cd08512">
    <property type="entry name" value="PBP2_NikA_DppA_OppA_like_7"/>
    <property type="match status" value="1"/>
</dbReference>
<dbReference type="OrthoDB" id="9803988at2"/>
<dbReference type="InterPro" id="IPR000914">
    <property type="entry name" value="SBP_5_dom"/>
</dbReference>
<comment type="subcellular location">
    <subcellularLocation>
        <location evidence="1">Periplasm</location>
    </subcellularLocation>
</comment>
<dbReference type="Gene3D" id="3.10.105.10">
    <property type="entry name" value="Dipeptide-binding Protein, Domain 3"/>
    <property type="match status" value="1"/>
</dbReference>
<dbReference type="GO" id="GO:1904680">
    <property type="term" value="F:peptide transmembrane transporter activity"/>
    <property type="evidence" value="ECO:0007669"/>
    <property type="project" value="TreeGrafter"/>
</dbReference>
<keyword evidence="4" id="KW-0732">Signal</keyword>
<dbReference type="GO" id="GO:0030288">
    <property type="term" value="C:outer membrane-bounded periplasmic space"/>
    <property type="evidence" value="ECO:0007669"/>
    <property type="project" value="UniProtKB-ARBA"/>
</dbReference>
<proteinExistence type="inferred from homology"/>
<dbReference type="Pfam" id="PF00496">
    <property type="entry name" value="SBP_bac_5"/>
    <property type="match status" value="1"/>
</dbReference>
<dbReference type="AlphaFoldDB" id="Q11LB8"/>
<feature type="domain" description="Solute-binding protein family 5" evidence="5">
    <location>
        <begin position="95"/>
        <end position="467"/>
    </location>
</feature>
<dbReference type="STRING" id="266779.Meso_0403"/>
<protein>
    <submittedName>
        <fullName evidence="6">Twin-arginine translocation pathway signal</fullName>
    </submittedName>
</protein>
<dbReference type="InterPro" id="IPR006311">
    <property type="entry name" value="TAT_signal"/>
</dbReference>
<dbReference type="InterPro" id="IPR039424">
    <property type="entry name" value="SBP_5"/>
</dbReference>
<keyword evidence="3" id="KW-0813">Transport</keyword>
<dbReference type="InterPro" id="IPR030678">
    <property type="entry name" value="Peptide/Ni-bd"/>
</dbReference>
<dbReference type="GO" id="GO:0015833">
    <property type="term" value="P:peptide transport"/>
    <property type="evidence" value="ECO:0007669"/>
    <property type="project" value="TreeGrafter"/>
</dbReference>
<accession>Q11LB8</accession>
<dbReference type="GO" id="GO:0043190">
    <property type="term" value="C:ATP-binding cassette (ABC) transporter complex"/>
    <property type="evidence" value="ECO:0007669"/>
    <property type="project" value="InterPro"/>
</dbReference>
<evidence type="ECO:0000313" key="6">
    <source>
        <dbReference type="EMBL" id="ABG61807.1"/>
    </source>
</evidence>
<evidence type="ECO:0000256" key="4">
    <source>
        <dbReference type="ARBA" id="ARBA00022729"/>
    </source>
</evidence>
<dbReference type="KEGG" id="mes:Meso_0403"/>
<dbReference type="SUPFAM" id="SSF53850">
    <property type="entry name" value="Periplasmic binding protein-like II"/>
    <property type="match status" value="1"/>
</dbReference>
<dbReference type="eggNOG" id="COG0747">
    <property type="taxonomic scope" value="Bacteria"/>
</dbReference>
<dbReference type="HOGENOM" id="CLU_017028_7_4_5"/>
<comment type="similarity">
    <text evidence="2">Belongs to the bacterial solute-binding protein 5 family.</text>
</comment>
<dbReference type="Gene3D" id="3.90.76.10">
    <property type="entry name" value="Dipeptide-binding Protein, Domain 1"/>
    <property type="match status" value="1"/>
</dbReference>
<dbReference type="InterPro" id="IPR019546">
    <property type="entry name" value="TAT_signal_bac_arc"/>
</dbReference>
<dbReference type="EMBL" id="CP000390">
    <property type="protein sequence ID" value="ABG61807.1"/>
    <property type="molecule type" value="Genomic_DNA"/>
</dbReference>
<name>Q11LB8_CHESB</name>